<dbReference type="AlphaFoldDB" id="A0A9N9SZ73"/>
<organism evidence="10 11">
    <name type="scientific">Diabrotica balteata</name>
    <name type="common">Banded cucumber beetle</name>
    <dbReference type="NCBI Taxonomy" id="107213"/>
    <lineage>
        <taxon>Eukaryota</taxon>
        <taxon>Metazoa</taxon>
        <taxon>Ecdysozoa</taxon>
        <taxon>Arthropoda</taxon>
        <taxon>Hexapoda</taxon>
        <taxon>Insecta</taxon>
        <taxon>Pterygota</taxon>
        <taxon>Neoptera</taxon>
        <taxon>Endopterygota</taxon>
        <taxon>Coleoptera</taxon>
        <taxon>Polyphaga</taxon>
        <taxon>Cucujiformia</taxon>
        <taxon>Chrysomeloidea</taxon>
        <taxon>Chrysomelidae</taxon>
        <taxon>Galerucinae</taxon>
        <taxon>Diabroticina</taxon>
        <taxon>Diabroticites</taxon>
        <taxon>Diabrotica</taxon>
    </lineage>
</organism>
<accession>A0A9N9SZ73</accession>
<dbReference type="Pfam" id="PF00056">
    <property type="entry name" value="Ldh_1_N"/>
    <property type="match status" value="1"/>
</dbReference>
<dbReference type="EMBL" id="OU898278">
    <property type="protein sequence ID" value="CAG9832353.1"/>
    <property type="molecule type" value="Genomic_DNA"/>
</dbReference>
<dbReference type="InterPro" id="IPR018177">
    <property type="entry name" value="L-lactate_DH_AS"/>
</dbReference>
<comment type="similarity">
    <text evidence="2">Belongs to the LDH/MDH superfamily. LDH family.</text>
</comment>
<protein>
    <recommendedName>
        <fullName evidence="3 7">L-lactate dehydrogenase</fullName>
        <ecNumber evidence="3 7">1.1.1.27</ecNumber>
    </recommendedName>
</protein>
<evidence type="ECO:0000256" key="1">
    <source>
        <dbReference type="ARBA" id="ARBA00004843"/>
    </source>
</evidence>
<dbReference type="InterPro" id="IPR036291">
    <property type="entry name" value="NAD(P)-bd_dom_sf"/>
</dbReference>
<evidence type="ECO:0000256" key="3">
    <source>
        <dbReference type="ARBA" id="ARBA00012967"/>
    </source>
</evidence>
<dbReference type="HAMAP" id="MF_00488">
    <property type="entry name" value="Lactate_dehydrog"/>
    <property type="match status" value="1"/>
</dbReference>
<dbReference type="Gene3D" id="3.40.50.720">
    <property type="entry name" value="NAD(P)-binding Rossmann-like Domain"/>
    <property type="match status" value="1"/>
</dbReference>
<dbReference type="NCBIfam" id="TIGR01771">
    <property type="entry name" value="L-LDH-NAD"/>
    <property type="match status" value="1"/>
</dbReference>
<dbReference type="FunFam" id="3.40.50.720:FF:000018">
    <property type="entry name" value="Malate dehydrogenase"/>
    <property type="match status" value="1"/>
</dbReference>
<dbReference type="PANTHER" id="PTHR43128">
    <property type="entry name" value="L-2-HYDROXYCARBOXYLATE DEHYDROGENASE (NAD(P)(+))"/>
    <property type="match status" value="1"/>
</dbReference>
<sequence length="406" mass="44566">MWKIHNIMFVRKLIFANKKVVWRGLCTKMSVKEGLFTPVGESIEKTSSRVTVVGTGAVGMATVVSLLMQGITHDVVLMDVMEDKLKGELMDLQHGALFLKNPKIVASKDYKDSAGSKICIVTAGARQQEGESRLALVQRNTDIFKHIIPPLVQYSPDTILMIVSNPCDILTYVAWKLSGLPQHKVFGSGTNLDTSRFRFLISERLGCSSNSVHGWIIGEHGDTSVPVWSGVNVAGVRLKDVQPKVGTDDDPEEWKKLHSQVVNSAYEIIKLKGYTNWAIGLSAASLTNTILKNLHHVHAVSVMVKGFHDIKSEVYLSLPVMLNSNGVSHVIQQQLTEEETKALQKSAAVMEEGLRGVTEEVYLSLPAMLGETGVVSIVNQNLNPEEDGALQRSARTLAECQADLKL</sequence>
<evidence type="ECO:0000256" key="4">
    <source>
        <dbReference type="ARBA" id="ARBA00023002"/>
    </source>
</evidence>
<feature type="domain" description="Lactate/malate dehydrogenase N-terminal" evidence="8">
    <location>
        <begin position="49"/>
        <end position="187"/>
    </location>
</feature>
<name>A0A9N9SZ73_DIABA</name>
<evidence type="ECO:0000259" key="8">
    <source>
        <dbReference type="Pfam" id="PF00056"/>
    </source>
</evidence>
<gene>
    <name evidence="10" type="ORF">DIABBA_LOCUS5857</name>
</gene>
<dbReference type="PANTHER" id="PTHR43128:SF16">
    <property type="entry name" value="L-LACTATE DEHYDROGENASE"/>
    <property type="match status" value="1"/>
</dbReference>
<dbReference type="InterPro" id="IPR001236">
    <property type="entry name" value="Lactate/malate_DH_N"/>
</dbReference>
<comment type="pathway">
    <text evidence="1 7">Fermentation; pyruvate fermentation to lactate; (S)-lactate from pyruvate: step 1/1.</text>
</comment>
<dbReference type="InterPro" id="IPR001557">
    <property type="entry name" value="L-lactate/malate_DH"/>
</dbReference>
<evidence type="ECO:0000259" key="9">
    <source>
        <dbReference type="Pfam" id="PF02866"/>
    </source>
</evidence>
<dbReference type="Pfam" id="PF02866">
    <property type="entry name" value="Ldh_1_C"/>
    <property type="match status" value="1"/>
</dbReference>
<evidence type="ECO:0000313" key="11">
    <source>
        <dbReference type="Proteomes" id="UP001153709"/>
    </source>
</evidence>
<dbReference type="GO" id="GO:0006089">
    <property type="term" value="P:lactate metabolic process"/>
    <property type="evidence" value="ECO:0007669"/>
    <property type="project" value="TreeGrafter"/>
</dbReference>
<dbReference type="GO" id="GO:0004459">
    <property type="term" value="F:L-lactate dehydrogenase (NAD+) activity"/>
    <property type="evidence" value="ECO:0007669"/>
    <property type="project" value="UniProtKB-EC"/>
</dbReference>
<evidence type="ECO:0000313" key="10">
    <source>
        <dbReference type="EMBL" id="CAG9832353.1"/>
    </source>
</evidence>
<dbReference type="CDD" id="cd05293">
    <property type="entry name" value="LDH_1"/>
    <property type="match status" value="1"/>
</dbReference>
<evidence type="ECO:0000256" key="5">
    <source>
        <dbReference type="ARBA" id="ARBA00023027"/>
    </source>
</evidence>
<keyword evidence="4 7" id="KW-0560">Oxidoreductase</keyword>
<keyword evidence="5 7" id="KW-0520">NAD</keyword>
<dbReference type="PRINTS" id="PR00086">
    <property type="entry name" value="LLDHDRGNASE"/>
</dbReference>
<feature type="domain" description="Lactate/malate dehydrogenase C-terminal" evidence="9">
    <location>
        <begin position="190"/>
        <end position="359"/>
    </location>
</feature>
<dbReference type="EC" id="1.1.1.27" evidence="3 7"/>
<dbReference type="SUPFAM" id="SSF51735">
    <property type="entry name" value="NAD(P)-binding Rossmann-fold domains"/>
    <property type="match status" value="1"/>
</dbReference>
<dbReference type="OrthoDB" id="5405561at2759"/>
<reference evidence="10" key="1">
    <citation type="submission" date="2022-01" db="EMBL/GenBank/DDBJ databases">
        <authorList>
            <person name="King R."/>
        </authorList>
    </citation>
    <scope>NUCLEOTIDE SEQUENCE</scope>
</reference>
<dbReference type="GO" id="GO:0005737">
    <property type="term" value="C:cytoplasm"/>
    <property type="evidence" value="ECO:0007669"/>
    <property type="project" value="InterPro"/>
</dbReference>
<proteinExistence type="inferred from homology"/>
<dbReference type="SUPFAM" id="SSF56327">
    <property type="entry name" value="LDH C-terminal domain-like"/>
    <property type="match status" value="2"/>
</dbReference>
<dbReference type="InterPro" id="IPR011304">
    <property type="entry name" value="L-lactate_DH"/>
</dbReference>
<evidence type="ECO:0000256" key="6">
    <source>
        <dbReference type="ARBA" id="ARBA00049258"/>
    </source>
</evidence>
<comment type="catalytic activity">
    <reaction evidence="6 7">
        <text>(S)-lactate + NAD(+) = pyruvate + NADH + H(+)</text>
        <dbReference type="Rhea" id="RHEA:23444"/>
        <dbReference type="ChEBI" id="CHEBI:15361"/>
        <dbReference type="ChEBI" id="CHEBI:15378"/>
        <dbReference type="ChEBI" id="CHEBI:16651"/>
        <dbReference type="ChEBI" id="CHEBI:57540"/>
        <dbReference type="ChEBI" id="CHEBI:57945"/>
        <dbReference type="EC" id="1.1.1.27"/>
    </reaction>
</comment>
<dbReference type="Gene3D" id="3.90.110.10">
    <property type="entry name" value="Lactate dehydrogenase/glycoside hydrolase, family 4, C-terminal"/>
    <property type="match status" value="2"/>
</dbReference>
<keyword evidence="11" id="KW-1185">Reference proteome</keyword>
<dbReference type="InterPro" id="IPR022383">
    <property type="entry name" value="Lactate/malate_DH_C"/>
</dbReference>
<dbReference type="InterPro" id="IPR015955">
    <property type="entry name" value="Lactate_DH/Glyco_Ohase_4_C"/>
</dbReference>
<dbReference type="Proteomes" id="UP001153709">
    <property type="component" value="Chromosome 3"/>
</dbReference>
<evidence type="ECO:0000256" key="2">
    <source>
        <dbReference type="ARBA" id="ARBA00006054"/>
    </source>
</evidence>
<dbReference type="PROSITE" id="PS00064">
    <property type="entry name" value="L_LDH"/>
    <property type="match status" value="1"/>
</dbReference>
<evidence type="ECO:0000256" key="7">
    <source>
        <dbReference type="RuleBase" id="RU000496"/>
    </source>
</evidence>